<dbReference type="GO" id="GO:0005802">
    <property type="term" value="C:trans-Golgi network"/>
    <property type="evidence" value="ECO:0007669"/>
    <property type="project" value="TreeGrafter"/>
</dbReference>
<name>A0A4Q1BG37_TREME</name>
<dbReference type="InterPro" id="IPR024662">
    <property type="entry name" value="Trs65"/>
</dbReference>
<dbReference type="VEuPathDB" id="FungiDB:TREMEDRAFT_71234"/>
<feature type="region of interest" description="Disordered" evidence="1">
    <location>
        <begin position="566"/>
        <end position="590"/>
    </location>
</feature>
<accession>A0A4Q1BG37</accession>
<evidence type="ECO:0000259" key="2">
    <source>
        <dbReference type="Pfam" id="PF12735"/>
    </source>
</evidence>
<dbReference type="PANTHER" id="PTHR28159">
    <property type="entry name" value="TRAFFICKING PROTEIN PARTICLE COMPLEX II-SPECIFIC SUBUNIT 65"/>
    <property type="match status" value="1"/>
</dbReference>
<protein>
    <recommendedName>
        <fullName evidence="2">Trafficking protein particle complex II-specific subunit 65 IgD3 domain-containing protein</fullName>
    </recommendedName>
</protein>
<sequence length="797" mass="87695">MVPSTPSTALYEHLFHKASAEMIVPDVSKLSGIPSDEVDRAEWWAGVREVEMRQVAFLDEKVTYLFAVTIPNDAISDSSLTPGVHTPGEVQRFVSRLQATMTASFIPPLPYSSPRHDLPPPSTATLAPPSAHTPRFPTSSAESSTQDSQPPITPNPFPITTAAESQYADVEGVVIWEGPIELQLPQSSSPQTVLSLTEGKKQPIVFENESGWVIVWEGEVPIAYVRTQIPNPLLSLTASITLRENPQMKNRKRAFSISTSSIRSGFSDGFPEPEIEDEDEDLAGMEEIDLLGGLVPGEIMPITRLAPSLQQDLSISIPPFSSPLPESAFTPATTSSSEIPSSTPSSTLSREKGHLPSNLNMPQQTGTTLRKAYRRILDLSPGLRVRMRTLFLPQLLELGSEKNEEIGGQKKIVLCVEVENPPDAGSHGFEVLGVMVEVGGKGGKATTELCCVPSSTTSEQKDYQKAKVEVFPLRLRPMEQYNLLYTITLPFMETSPTPDQPQRPVSIIVTSQPYSIPDQSKSSIPSISSPLSDESHLIEQVEFGISKSSTRAFQSRWNCTLDLSSYKPSPSPSPSFPSNRTEINKQPSNAITGDKRYSLASMLSDKERDPNLTHHRNSTIQGGKPMMPSQIQKQTILNRRVTQTPLAEKKDRGLLLSAKILTSTNTEGGEDRIRRLEMFTMEVFVHNRSEEIRRFRLSIPGRTGSVKGEKVTQEGLWGISERDLKQALQTHLATSPALLPLENDIRCGPLLPGASLSARIRFLALRDGVHRIDRLKVIGVGEEWEWTVEPVLDVVVG</sequence>
<comment type="caution">
    <text evidence="3">The sequence shown here is derived from an EMBL/GenBank/DDBJ whole genome shotgun (WGS) entry which is preliminary data.</text>
</comment>
<dbReference type="PANTHER" id="PTHR28159:SF1">
    <property type="entry name" value="TRAFFICKING PROTEIN PARTICLE COMPLEX II-SPECIFIC SUBUNIT 65"/>
    <property type="match status" value="1"/>
</dbReference>
<dbReference type="OrthoDB" id="24630at2759"/>
<feature type="compositionally biased region" description="Low complexity" evidence="1">
    <location>
        <begin position="324"/>
        <end position="348"/>
    </location>
</feature>
<dbReference type="InParanoid" id="A0A4Q1BG37"/>
<reference evidence="3 4" key="1">
    <citation type="submission" date="2016-06" db="EMBL/GenBank/DDBJ databases">
        <title>Evolution of pathogenesis and genome organization in the Tremellales.</title>
        <authorList>
            <person name="Cuomo C."/>
            <person name="Litvintseva A."/>
            <person name="Heitman J."/>
            <person name="Chen Y."/>
            <person name="Sun S."/>
            <person name="Springer D."/>
            <person name="Dromer F."/>
            <person name="Young S."/>
            <person name="Zeng Q."/>
            <person name="Chapman S."/>
            <person name="Gujja S."/>
            <person name="Saif S."/>
            <person name="Birren B."/>
        </authorList>
    </citation>
    <scope>NUCLEOTIDE SEQUENCE [LARGE SCALE GENOMIC DNA]</scope>
    <source>
        <strain evidence="3 4">ATCC 28783</strain>
    </source>
</reference>
<dbReference type="InterPro" id="IPR055420">
    <property type="entry name" value="IgD3_Trs65"/>
</dbReference>
<feature type="compositionally biased region" description="Low complexity" evidence="1">
    <location>
        <begin position="123"/>
        <end position="134"/>
    </location>
</feature>
<organism evidence="3 4">
    <name type="scientific">Tremella mesenterica</name>
    <name type="common">Jelly fungus</name>
    <dbReference type="NCBI Taxonomy" id="5217"/>
    <lineage>
        <taxon>Eukaryota</taxon>
        <taxon>Fungi</taxon>
        <taxon>Dikarya</taxon>
        <taxon>Basidiomycota</taxon>
        <taxon>Agaricomycotina</taxon>
        <taxon>Tremellomycetes</taxon>
        <taxon>Tremellales</taxon>
        <taxon>Tremellaceae</taxon>
        <taxon>Tremella</taxon>
    </lineage>
</organism>
<evidence type="ECO:0000313" key="3">
    <source>
        <dbReference type="EMBL" id="RXK36081.1"/>
    </source>
</evidence>
<evidence type="ECO:0000313" key="4">
    <source>
        <dbReference type="Proteomes" id="UP000289152"/>
    </source>
</evidence>
<feature type="compositionally biased region" description="Polar residues" evidence="1">
    <location>
        <begin position="579"/>
        <end position="590"/>
    </location>
</feature>
<proteinExistence type="predicted"/>
<dbReference type="GO" id="GO:0006891">
    <property type="term" value="P:intra-Golgi vesicle-mediated transport"/>
    <property type="evidence" value="ECO:0007669"/>
    <property type="project" value="InterPro"/>
</dbReference>
<feature type="region of interest" description="Disordered" evidence="1">
    <location>
        <begin position="109"/>
        <end position="159"/>
    </location>
</feature>
<feature type="compositionally biased region" description="Polar residues" evidence="1">
    <location>
        <begin position="357"/>
        <end position="367"/>
    </location>
</feature>
<evidence type="ECO:0000256" key="1">
    <source>
        <dbReference type="SAM" id="MobiDB-lite"/>
    </source>
</evidence>
<dbReference type="Pfam" id="PF12735">
    <property type="entry name" value="IgD3_Trs65"/>
    <property type="match status" value="1"/>
</dbReference>
<feature type="compositionally biased region" description="Polar residues" evidence="1">
    <location>
        <begin position="136"/>
        <end position="149"/>
    </location>
</feature>
<dbReference type="EMBL" id="SDIL01000110">
    <property type="protein sequence ID" value="RXK36081.1"/>
    <property type="molecule type" value="Genomic_DNA"/>
</dbReference>
<dbReference type="GO" id="GO:1990071">
    <property type="term" value="C:TRAPPII protein complex"/>
    <property type="evidence" value="ECO:0007669"/>
    <property type="project" value="InterPro"/>
</dbReference>
<feature type="region of interest" description="Disordered" evidence="1">
    <location>
        <begin position="324"/>
        <end position="367"/>
    </location>
</feature>
<dbReference type="Proteomes" id="UP000289152">
    <property type="component" value="Unassembled WGS sequence"/>
</dbReference>
<keyword evidence="4" id="KW-1185">Reference proteome</keyword>
<feature type="domain" description="Trafficking protein particle complex II-specific subunit 65 IgD3" evidence="2">
    <location>
        <begin position="668"/>
        <end position="783"/>
    </location>
</feature>
<dbReference type="AlphaFoldDB" id="A0A4Q1BG37"/>
<gene>
    <name evidence="3" type="ORF">M231_06675</name>
</gene>